<dbReference type="CDD" id="cd02440">
    <property type="entry name" value="AdoMet_MTases"/>
    <property type="match status" value="1"/>
</dbReference>
<dbReference type="Pfam" id="PF13649">
    <property type="entry name" value="Methyltransf_25"/>
    <property type="match status" value="1"/>
</dbReference>
<proteinExistence type="predicted"/>
<dbReference type="EMBL" id="AP017624">
    <property type="protein sequence ID" value="BAV40301.1"/>
    <property type="molecule type" value="Genomic_DNA"/>
</dbReference>
<evidence type="ECO:0000313" key="4">
    <source>
        <dbReference type="EMBL" id="BAV40301.1"/>
    </source>
</evidence>
<sequence>MAIDYNQGHIAEQYQQAKTQPWRERIETYSFLKHIGDVSGKKVLDVACGEGHFTRLLRRAGAGQVVGLDISERMIALARAQEKQQPLGIDYVVADARSTVAQQDYDVVVSAWLLVYAQNRAELAQMCRGLACRVKPGGRFVTVNTNPGVYSFRPDYRKYGFELQLADHVCDGAPIDITVNLADSRLRVRNYYLPIEAYARAFRHAGFHDFAVHIPDLEPAPEAGEEGDYWDYLLDNPFLVIMDCVKD</sequence>
<name>A0A1B4XZQ4_MYCUL</name>
<protein>
    <submittedName>
        <fullName evidence="4">Methylase</fullName>
    </submittedName>
</protein>
<dbReference type="GO" id="GO:0032259">
    <property type="term" value="P:methylation"/>
    <property type="evidence" value="ECO:0007669"/>
    <property type="project" value="UniProtKB-KW"/>
</dbReference>
<organism evidence="4 5">
    <name type="scientific">Mycobacterium ulcerans subsp. shinshuense</name>
    <dbReference type="NCBI Taxonomy" id="1124626"/>
    <lineage>
        <taxon>Bacteria</taxon>
        <taxon>Bacillati</taxon>
        <taxon>Actinomycetota</taxon>
        <taxon>Actinomycetes</taxon>
        <taxon>Mycobacteriales</taxon>
        <taxon>Mycobacteriaceae</taxon>
        <taxon>Mycobacterium</taxon>
        <taxon>Mycobacterium ulcerans group</taxon>
    </lineage>
</organism>
<dbReference type="RefSeq" id="WP_096369965.1">
    <property type="nucleotide sequence ID" value="NZ_AP017624.1"/>
</dbReference>
<evidence type="ECO:0000259" key="3">
    <source>
        <dbReference type="Pfam" id="PF13649"/>
    </source>
</evidence>
<dbReference type="GeneID" id="93435638"/>
<dbReference type="Gene3D" id="3.40.50.150">
    <property type="entry name" value="Vaccinia Virus protein VP39"/>
    <property type="match status" value="1"/>
</dbReference>
<dbReference type="Proteomes" id="UP000218067">
    <property type="component" value="Chromosome"/>
</dbReference>
<dbReference type="GO" id="GO:0008168">
    <property type="term" value="F:methyltransferase activity"/>
    <property type="evidence" value="ECO:0007669"/>
    <property type="project" value="UniProtKB-KW"/>
</dbReference>
<dbReference type="PANTHER" id="PTHR43861:SF1">
    <property type="entry name" value="TRANS-ACONITATE 2-METHYLTRANSFERASE"/>
    <property type="match status" value="1"/>
</dbReference>
<gene>
    <name evidence="4" type="ORF">SHTP_0981</name>
</gene>
<accession>A0A1B4XZQ4</accession>
<dbReference type="InterPro" id="IPR041698">
    <property type="entry name" value="Methyltransf_25"/>
</dbReference>
<dbReference type="PANTHER" id="PTHR43861">
    <property type="entry name" value="TRANS-ACONITATE 2-METHYLTRANSFERASE-RELATED"/>
    <property type="match status" value="1"/>
</dbReference>
<dbReference type="SUPFAM" id="SSF53335">
    <property type="entry name" value="S-adenosyl-L-methionine-dependent methyltransferases"/>
    <property type="match status" value="1"/>
</dbReference>
<keyword evidence="2" id="KW-0808">Transferase</keyword>
<evidence type="ECO:0000313" key="5">
    <source>
        <dbReference type="Proteomes" id="UP000218067"/>
    </source>
</evidence>
<reference evidence="4 5" key="1">
    <citation type="submission" date="2016-08" db="EMBL/GenBank/DDBJ databases">
        <title>Complete genome sequence of Mycobacterium shinshuense, a subspecies of M. ulcerans.</title>
        <authorList>
            <person name="Yoshida M."/>
            <person name="Ogura Y."/>
            <person name="Hayashi T."/>
            <person name="Hoshino Y."/>
        </authorList>
    </citation>
    <scope>NUCLEOTIDE SEQUENCE [LARGE SCALE GENOMIC DNA]</scope>
    <source>
        <strain evidence="5">ATCC 33728</strain>
    </source>
</reference>
<dbReference type="InterPro" id="IPR029063">
    <property type="entry name" value="SAM-dependent_MTases_sf"/>
</dbReference>
<keyword evidence="1 4" id="KW-0489">Methyltransferase</keyword>
<evidence type="ECO:0000256" key="1">
    <source>
        <dbReference type="ARBA" id="ARBA00022603"/>
    </source>
</evidence>
<dbReference type="AlphaFoldDB" id="A0A1B4XZQ4"/>
<evidence type="ECO:0000256" key="2">
    <source>
        <dbReference type="ARBA" id="ARBA00022679"/>
    </source>
</evidence>
<feature type="domain" description="Methyltransferase" evidence="3">
    <location>
        <begin position="43"/>
        <end position="138"/>
    </location>
</feature>